<dbReference type="Gene3D" id="3.40.50.1240">
    <property type="entry name" value="Phosphoglycerate mutase-like"/>
    <property type="match status" value="1"/>
</dbReference>
<evidence type="ECO:0000256" key="5">
    <source>
        <dbReference type="ARBA" id="ARBA00022801"/>
    </source>
</evidence>
<evidence type="ECO:0000256" key="7">
    <source>
        <dbReference type="ARBA" id="ARBA00023180"/>
    </source>
</evidence>
<dbReference type="Proteomes" id="UP001152759">
    <property type="component" value="Chromosome 1"/>
</dbReference>
<dbReference type="SUPFAM" id="SSF53254">
    <property type="entry name" value="Phosphoglycerate mutase-like"/>
    <property type="match status" value="1"/>
</dbReference>
<dbReference type="PANTHER" id="PTHR11567:SF211">
    <property type="entry name" value="PROSTATIC ACID PHOSPHATASE"/>
    <property type="match status" value="1"/>
</dbReference>
<evidence type="ECO:0000313" key="9">
    <source>
        <dbReference type="Proteomes" id="UP001152759"/>
    </source>
</evidence>
<dbReference type="InterPro" id="IPR029033">
    <property type="entry name" value="His_PPase_superfam"/>
</dbReference>
<sequence>MFELGRFLRHRYDGFLSEIYRPSELSVISSDLDRCIMSANLVLAGLYPPVKFQNWNPDLPWQPVPVHTLPDDCDNMIQFTKRCDLYSEEKTKADAFIQMSLDEEKEMLDYFSRATGRNLTTNVDVTQLYDNLLIVELHGMPLPEWAQGANLGRLKNFFDRDCILYFLTPEMIHLRSGVMLNEMLVNMKRKIDAKILERRFNLYSAHDTTIASIWRGMNLSREIKEQPQFGAALILELHEIRSEYYVKILYKESSAVETLSVLKTGGCEEDQPSEEDGMCAFSTFSAALEPATIADFEKACRITS</sequence>
<keyword evidence="6" id="KW-1015">Disulfide bond</keyword>
<dbReference type="EMBL" id="OU963862">
    <property type="protein sequence ID" value="CAH0753069.1"/>
    <property type="molecule type" value="Genomic_DNA"/>
</dbReference>
<comment type="catalytic activity">
    <reaction evidence="1">
        <text>a phosphate monoester + H2O = an alcohol + phosphate</text>
        <dbReference type="Rhea" id="RHEA:15017"/>
        <dbReference type="ChEBI" id="CHEBI:15377"/>
        <dbReference type="ChEBI" id="CHEBI:30879"/>
        <dbReference type="ChEBI" id="CHEBI:43474"/>
        <dbReference type="ChEBI" id="CHEBI:67140"/>
        <dbReference type="EC" id="3.1.3.2"/>
    </reaction>
</comment>
<dbReference type="AlphaFoldDB" id="A0A9P0G1D9"/>
<dbReference type="PANTHER" id="PTHR11567">
    <property type="entry name" value="ACID PHOSPHATASE-RELATED"/>
    <property type="match status" value="1"/>
</dbReference>
<evidence type="ECO:0000256" key="4">
    <source>
        <dbReference type="ARBA" id="ARBA00022729"/>
    </source>
</evidence>
<keyword evidence="4" id="KW-0732">Signal</keyword>
<dbReference type="CDD" id="cd07061">
    <property type="entry name" value="HP_HAP_like"/>
    <property type="match status" value="1"/>
</dbReference>
<keyword evidence="9" id="KW-1185">Reference proteome</keyword>
<organism evidence="8 9">
    <name type="scientific">Bemisia tabaci</name>
    <name type="common">Sweetpotato whitefly</name>
    <name type="synonym">Aleurodes tabaci</name>
    <dbReference type="NCBI Taxonomy" id="7038"/>
    <lineage>
        <taxon>Eukaryota</taxon>
        <taxon>Metazoa</taxon>
        <taxon>Ecdysozoa</taxon>
        <taxon>Arthropoda</taxon>
        <taxon>Hexapoda</taxon>
        <taxon>Insecta</taxon>
        <taxon>Pterygota</taxon>
        <taxon>Neoptera</taxon>
        <taxon>Paraneoptera</taxon>
        <taxon>Hemiptera</taxon>
        <taxon>Sternorrhyncha</taxon>
        <taxon>Aleyrodoidea</taxon>
        <taxon>Aleyrodidae</taxon>
        <taxon>Aleyrodinae</taxon>
        <taxon>Bemisia</taxon>
    </lineage>
</organism>
<evidence type="ECO:0000313" key="8">
    <source>
        <dbReference type="EMBL" id="CAH0753069.1"/>
    </source>
</evidence>
<dbReference type="Pfam" id="PF00328">
    <property type="entry name" value="His_Phos_2"/>
    <property type="match status" value="1"/>
</dbReference>
<keyword evidence="5" id="KW-0378">Hydrolase</keyword>
<gene>
    <name evidence="8" type="ORF">BEMITA_LOCUS488</name>
</gene>
<proteinExistence type="inferred from homology"/>
<name>A0A9P0G1D9_BEMTA</name>
<evidence type="ECO:0000256" key="6">
    <source>
        <dbReference type="ARBA" id="ARBA00023157"/>
    </source>
</evidence>
<dbReference type="InterPro" id="IPR000560">
    <property type="entry name" value="His_Pase_clade-2"/>
</dbReference>
<protein>
    <recommendedName>
        <fullName evidence="3">acid phosphatase</fullName>
        <ecNumber evidence="3">3.1.3.2</ecNumber>
    </recommendedName>
</protein>
<dbReference type="EC" id="3.1.3.2" evidence="3"/>
<evidence type="ECO:0000256" key="3">
    <source>
        <dbReference type="ARBA" id="ARBA00012646"/>
    </source>
</evidence>
<reference evidence="8" key="1">
    <citation type="submission" date="2021-12" db="EMBL/GenBank/DDBJ databases">
        <authorList>
            <person name="King R."/>
        </authorList>
    </citation>
    <scope>NUCLEOTIDE SEQUENCE</scope>
</reference>
<evidence type="ECO:0000256" key="2">
    <source>
        <dbReference type="ARBA" id="ARBA00005375"/>
    </source>
</evidence>
<dbReference type="GO" id="GO:0003993">
    <property type="term" value="F:acid phosphatase activity"/>
    <property type="evidence" value="ECO:0007669"/>
    <property type="project" value="UniProtKB-EC"/>
</dbReference>
<comment type="similarity">
    <text evidence="2">Belongs to the histidine acid phosphatase family.</text>
</comment>
<evidence type="ECO:0000256" key="1">
    <source>
        <dbReference type="ARBA" id="ARBA00000032"/>
    </source>
</evidence>
<dbReference type="InterPro" id="IPR050645">
    <property type="entry name" value="Histidine_acid_phosphatase"/>
</dbReference>
<accession>A0A9P0G1D9</accession>
<keyword evidence="7" id="KW-0325">Glycoprotein</keyword>